<feature type="compositionally biased region" description="Basic and acidic residues" evidence="1">
    <location>
        <begin position="273"/>
        <end position="286"/>
    </location>
</feature>
<name>A0ABM0JFP2_APLCA</name>
<evidence type="ECO:0000313" key="6">
    <source>
        <dbReference type="RefSeq" id="XP_005092606.1"/>
    </source>
</evidence>
<evidence type="ECO:0000313" key="4">
    <source>
        <dbReference type="RefSeq" id="XP_005092604.1"/>
    </source>
</evidence>
<sequence>MMDRQPGQNAEPPESLNSLEFPPLPSRSDTVHLVPQTVAASQGSMSQKNQGVKRTICDDGSDSMKEESFLSSSNNSGSHGSSSPPSRKSRRMAYRDVNLPSLDSDTLHSMFSSPTFGDSQNSLSSTAFRSSMAVSPNDSLGSLGDIISRYNNATLDSMKGFEISFSCDSDNANTSPVLLSPTSKGNSSSDFSVSSMPSISKSLSKPLAQEDSSDSGNVLFESKRSFEYYENVQITSAASVESDFTSSGELQCKAVTLSAGSSCKSSLDVKIPESRETKSKKADDLHQQQYLSHGSKKDRKVAGCLQKGKGSGKFTVDSTRVKDTSDDDYDCEDAGDFCDAIHMSECNTDILQNLKKCKKNPKHEKFFLTSDLKVRDLPREIQHEDSLTFLNCMSQLVVQITVHSTSSGRDSDDVYRSYIGTDRKRHGSGFIASVDESIQRFRCRKEDCLECCLNMSSDSNTPYSPPITDIAPSFDRSVSTISTASSSSASSSGGSSQKHYFYGGLNIRTNRHVIFDKSEADNAYVKFFFNTPDGKGVVHGHVGSIIGVNTCQDHIILHVMSHKKSLFHYAETCLKNARSSYNQMVCSTIKTQETLAPKLLQSWVAVISHPHGLAKHISIGHVCQEKVEARRVIKYYNAATCPGSSGGLVITPTLLKLQWPGAVHSLYDKHTRFNVTLDSRFPDLDNTDMGRLHKTIVCRKDSFPDNYFNL</sequence>
<organism evidence="2 4">
    <name type="scientific">Aplysia californica</name>
    <name type="common">California sea hare</name>
    <dbReference type="NCBI Taxonomy" id="6500"/>
    <lineage>
        <taxon>Eukaryota</taxon>
        <taxon>Metazoa</taxon>
        <taxon>Spiralia</taxon>
        <taxon>Lophotrochozoa</taxon>
        <taxon>Mollusca</taxon>
        <taxon>Gastropoda</taxon>
        <taxon>Heterobranchia</taxon>
        <taxon>Euthyneura</taxon>
        <taxon>Tectipleura</taxon>
        <taxon>Aplysiida</taxon>
        <taxon>Aplysioidea</taxon>
        <taxon>Aplysiidae</taxon>
        <taxon>Aplysia</taxon>
    </lineage>
</organism>
<keyword evidence="2" id="KW-1185">Reference proteome</keyword>
<dbReference type="RefSeq" id="XP_005092603.1">
    <property type="nucleotide sequence ID" value="XM_005092546.3"/>
</dbReference>
<proteinExistence type="predicted"/>
<dbReference type="RefSeq" id="XP_005092604.1">
    <property type="nucleotide sequence ID" value="XM_005092547.3"/>
</dbReference>
<evidence type="ECO:0000256" key="1">
    <source>
        <dbReference type="SAM" id="MobiDB-lite"/>
    </source>
</evidence>
<feature type="region of interest" description="Disordered" evidence="1">
    <location>
        <begin position="1"/>
        <end position="105"/>
    </location>
</feature>
<gene>
    <name evidence="3 4 5 6" type="primary">LOC101853066</name>
</gene>
<evidence type="ECO:0000313" key="5">
    <source>
        <dbReference type="RefSeq" id="XP_005092605.1"/>
    </source>
</evidence>
<dbReference type="Proteomes" id="UP000694888">
    <property type="component" value="Unplaced"/>
</dbReference>
<evidence type="ECO:0000313" key="2">
    <source>
        <dbReference type="Proteomes" id="UP000694888"/>
    </source>
</evidence>
<dbReference type="RefSeq" id="XP_005092605.1">
    <property type="nucleotide sequence ID" value="XM_005092548.3"/>
</dbReference>
<feature type="region of interest" description="Disordered" evidence="1">
    <location>
        <begin position="273"/>
        <end position="292"/>
    </location>
</feature>
<dbReference type="RefSeq" id="XP_005092606.1">
    <property type="nucleotide sequence ID" value="XM_005092549.3"/>
</dbReference>
<dbReference type="InterPro" id="IPR009003">
    <property type="entry name" value="Peptidase_S1_PA"/>
</dbReference>
<reference evidence="3 4" key="1">
    <citation type="submission" date="2025-05" db="UniProtKB">
        <authorList>
            <consortium name="RefSeq"/>
        </authorList>
    </citation>
    <scope>IDENTIFICATION</scope>
</reference>
<accession>A0ABM0JFP2</accession>
<feature type="compositionally biased region" description="Low complexity" evidence="1">
    <location>
        <begin position="71"/>
        <end position="86"/>
    </location>
</feature>
<dbReference type="SUPFAM" id="SSF50494">
    <property type="entry name" value="Trypsin-like serine proteases"/>
    <property type="match status" value="1"/>
</dbReference>
<protein>
    <submittedName>
        <fullName evidence="3 4">Dentin sialophosphoprotein</fullName>
    </submittedName>
</protein>
<evidence type="ECO:0000313" key="3">
    <source>
        <dbReference type="RefSeq" id="XP_005092603.1"/>
    </source>
</evidence>
<dbReference type="GeneID" id="101853066"/>
<feature type="compositionally biased region" description="Polar residues" evidence="1">
    <location>
        <begin position="38"/>
        <end position="52"/>
    </location>
</feature>